<dbReference type="PROSITE" id="PS50405">
    <property type="entry name" value="GST_CTER"/>
    <property type="match status" value="1"/>
</dbReference>
<dbReference type="Gene3D" id="1.20.1050.10">
    <property type="match status" value="1"/>
</dbReference>
<dbReference type="Proteomes" id="UP000504636">
    <property type="component" value="Unplaced"/>
</dbReference>
<keyword evidence="3" id="KW-1185">Reference proteome</keyword>
<dbReference type="InterPro" id="IPR036282">
    <property type="entry name" value="Glutathione-S-Trfase_C_sf"/>
</dbReference>
<evidence type="ECO:0000313" key="3">
    <source>
        <dbReference type="Proteomes" id="UP000504636"/>
    </source>
</evidence>
<dbReference type="RefSeq" id="XP_033577768.1">
    <property type="nucleotide sequence ID" value="XM_033719767.1"/>
</dbReference>
<evidence type="ECO:0000313" key="2">
    <source>
        <dbReference type="EMBL" id="KAF2810804.1"/>
    </source>
</evidence>
<name>A0A6A6YRY1_9PEZI</name>
<reference evidence="4" key="3">
    <citation type="submission" date="2025-04" db="UniProtKB">
        <authorList>
            <consortium name="RefSeq"/>
        </authorList>
    </citation>
    <scope>IDENTIFICATION</scope>
    <source>
        <strain evidence="4">CBS 304.34</strain>
    </source>
</reference>
<dbReference type="GeneID" id="54460660"/>
<protein>
    <recommendedName>
        <fullName evidence="1">GST C-terminal domain-containing protein</fullName>
    </recommendedName>
</protein>
<feature type="domain" description="GST C-terminal" evidence="1">
    <location>
        <begin position="1"/>
        <end position="102"/>
    </location>
</feature>
<dbReference type="EMBL" id="MU003699">
    <property type="protein sequence ID" value="KAF2810804.1"/>
    <property type="molecule type" value="Genomic_DNA"/>
</dbReference>
<dbReference type="InterPro" id="IPR010987">
    <property type="entry name" value="Glutathione-S-Trfase_C-like"/>
</dbReference>
<reference evidence="2 4" key="1">
    <citation type="journal article" date="2020" name="Stud. Mycol.">
        <title>101 Dothideomycetes genomes: a test case for predicting lifestyles and emergence of pathogens.</title>
        <authorList>
            <person name="Haridas S."/>
            <person name="Albert R."/>
            <person name="Binder M."/>
            <person name="Bloem J."/>
            <person name="Labutti K."/>
            <person name="Salamov A."/>
            <person name="Andreopoulos B."/>
            <person name="Baker S."/>
            <person name="Barry K."/>
            <person name="Bills G."/>
            <person name="Bluhm B."/>
            <person name="Cannon C."/>
            <person name="Castanera R."/>
            <person name="Culley D."/>
            <person name="Daum C."/>
            <person name="Ezra D."/>
            <person name="Gonzalez J."/>
            <person name="Henrissat B."/>
            <person name="Kuo A."/>
            <person name="Liang C."/>
            <person name="Lipzen A."/>
            <person name="Lutzoni F."/>
            <person name="Magnuson J."/>
            <person name="Mondo S."/>
            <person name="Nolan M."/>
            <person name="Ohm R."/>
            <person name="Pangilinan J."/>
            <person name="Park H.-J."/>
            <person name="Ramirez L."/>
            <person name="Alfaro M."/>
            <person name="Sun H."/>
            <person name="Tritt A."/>
            <person name="Yoshinaga Y."/>
            <person name="Zwiers L.-H."/>
            <person name="Turgeon B."/>
            <person name="Goodwin S."/>
            <person name="Spatafora J."/>
            <person name="Crous P."/>
            <person name="Grigoriev I."/>
        </authorList>
    </citation>
    <scope>NUCLEOTIDE SEQUENCE</scope>
    <source>
        <strain evidence="2 4">CBS 304.34</strain>
    </source>
</reference>
<dbReference type="AlphaFoldDB" id="A0A6A6YRY1"/>
<dbReference type="SUPFAM" id="SSF47616">
    <property type="entry name" value="GST C-terminal domain-like"/>
    <property type="match status" value="1"/>
</dbReference>
<dbReference type="InterPro" id="IPR004046">
    <property type="entry name" value="GST_C"/>
</dbReference>
<evidence type="ECO:0000313" key="4">
    <source>
        <dbReference type="RefSeq" id="XP_033577768.1"/>
    </source>
</evidence>
<gene>
    <name evidence="2 4" type="ORF">BDZ99DRAFT_462122</name>
</gene>
<organism evidence="2">
    <name type="scientific">Mytilinidion resinicola</name>
    <dbReference type="NCBI Taxonomy" id="574789"/>
    <lineage>
        <taxon>Eukaryota</taxon>
        <taxon>Fungi</taxon>
        <taxon>Dikarya</taxon>
        <taxon>Ascomycota</taxon>
        <taxon>Pezizomycotina</taxon>
        <taxon>Dothideomycetes</taxon>
        <taxon>Pleosporomycetidae</taxon>
        <taxon>Mytilinidiales</taxon>
        <taxon>Mytilinidiaceae</taxon>
        <taxon>Mytilinidion</taxon>
    </lineage>
</organism>
<accession>A0A6A6YRY1</accession>
<reference evidence="4" key="2">
    <citation type="submission" date="2020-04" db="EMBL/GenBank/DDBJ databases">
        <authorList>
            <consortium name="NCBI Genome Project"/>
        </authorList>
    </citation>
    <scope>NUCLEOTIDE SEQUENCE</scope>
    <source>
        <strain evidence="4">CBS 304.34</strain>
    </source>
</reference>
<evidence type="ECO:0000259" key="1">
    <source>
        <dbReference type="PROSITE" id="PS50405"/>
    </source>
</evidence>
<dbReference type="Pfam" id="PF00043">
    <property type="entry name" value="GST_C"/>
    <property type="match status" value="1"/>
</dbReference>
<sequence>MMLMQSLGFESSGSAGPYAAAQAGRFEYMLKLMDAQLAKNDWLAGDEFAAADIMTVFTFTTMRPFYPSDLTSYEGILGYLGQAVQREGHKRSRAKADPKLELMVDGEPPRSIWERL</sequence>
<proteinExistence type="predicted"/>
<dbReference type="OrthoDB" id="2309723at2759"/>